<comment type="caution">
    <text evidence="2">The sequence shown here is derived from an EMBL/GenBank/DDBJ whole genome shotgun (WGS) entry which is preliminary data.</text>
</comment>
<evidence type="ECO:0000259" key="1">
    <source>
        <dbReference type="Pfam" id="PF08241"/>
    </source>
</evidence>
<protein>
    <recommendedName>
        <fullName evidence="1">Methyltransferase type 11 domain-containing protein</fullName>
    </recommendedName>
</protein>
<organism evidence="2 3">
    <name type="scientific">Aspergillus nomiae NRRL (strain ATCC 15546 / NRRL 13137 / CBS 260.88 / M93)</name>
    <dbReference type="NCBI Taxonomy" id="1509407"/>
    <lineage>
        <taxon>Eukaryota</taxon>
        <taxon>Fungi</taxon>
        <taxon>Dikarya</taxon>
        <taxon>Ascomycota</taxon>
        <taxon>Pezizomycotina</taxon>
        <taxon>Eurotiomycetes</taxon>
        <taxon>Eurotiomycetidae</taxon>
        <taxon>Eurotiales</taxon>
        <taxon>Aspergillaceae</taxon>
        <taxon>Aspergillus</taxon>
        <taxon>Aspergillus subgen. Circumdati</taxon>
    </lineage>
</organism>
<gene>
    <name evidence="2" type="ORF">ANOM_008870</name>
</gene>
<dbReference type="EMBL" id="JNOM01000394">
    <property type="protein sequence ID" value="KNG81938.1"/>
    <property type="molecule type" value="Genomic_DNA"/>
</dbReference>
<name>A0A0L1IRZ0_ASPN3</name>
<dbReference type="Gene3D" id="3.40.50.150">
    <property type="entry name" value="Vaccinia Virus protein VP39"/>
    <property type="match status" value="1"/>
</dbReference>
<proteinExistence type="predicted"/>
<reference evidence="2 3" key="1">
    <citation type="submission" date="2014-06" db="EMBL/GenBank/DDBJ databases">
        <title>The Genome of the Aflatoxigenic Filamentous Fungus Aspergillus nomius.</title>
        <authorList>
            <person name="Moore M.G."/>
            <person name="Shannon B.M."/>
            <person name="Brian M.M."/>
        </authorList>
    </citation>
    <scope>NUCLEOTIDE SEQUENCE [LARGE SCALE GENOMIC DNA]</scope>
    <source>
        <strain evidence="2 3">NRRL 13137</strain>
    </source>
</reference>
<dbReference type="OrthoDB" id="66144at2759"/>
<dbReference type="RefSeq" id="XP_015402861.1">
    <property type="nucleotide sequence ID" value="XM_015554126.1"/>
</dbReference>
<dbReference type="AlphaFoldDB" id="A0A0L1IRZ0"/>
<dbReference type="STRING" id="1509407.A0A0L1IRZ0"/>
<dbReference type="GeneID" id="26810674"/>
<dbReference type="Proteomes" id="UP000037505">
    <property type="component" value="Unassembled WGS sequence"/>
</dbReference>
<evidence type="ECO:0000313" key="2">
    <source>
        <dbReference type="EMBL" id="KNG81938.1"/>
    </source>
</evidence>
<sequence>MAQQKEQKDIWSADLYGEKVAPFVATSTEKVLEWLDPKPTGLANKTDEILDIGSHVKRIVGVDGSPNMIQHFKKAYPHIESRVVDCQLLDQESDLTTGSFDKVFSNAALHLILRDPETRSNTIKGCFEALKPGGLLINEFGTLGNVAEVHSAIISGLATQSIPVEQARFNWVKGEVQLRQTTLTEHENGGLEGWIRLFGEPFLELLPSTEARDVAVKHAVDVLEAVGRQQHDGSFTVNYIRLRFVAQKPEWCPLRSRESCISTQFIISRASQS</sequence>
<dbReference type="InterPro" id="IPR013216">
    <property type="entry name" value="Methyltransf_11"/>
</dbReference>
<evidence type="ECO:0000313" key="3">
    <source>
        <dbReference type="Proteomes" id="UP000037505"/>
    </source>
</evidence>
<feature type="domain" description="Methyltransferase type 11" evidence="1">
    <location>
        <begin position="54"/>
        <end position="137"/>
    </location>
</feature>
<dbReference type="GO" id="GO:0008757">
    <property type="term" value="F:S-adenosylmethionine-dependent methyltransferase activity"/>
    <property type="evidence" value="ECO:0007669"/>
    <property type="project" value="InterPro"/>
</dbReference>
<dbReference type="SUPFAM" id="SSF53335">
    <property type="entry name" value="S-adenosyl-L-methionine-dependent methyltransferases"/>
    <property type="match status" value="1"/>
</dbReference>
<keyword evidence="3" id="KW-1185">Reference proteome</keyword>
<dbReference type="Pfam" id="PF08241">
    <property type="entry name" value="Methyltransf_11"/>
    <property type="match status" value="1"/>
</dbReference>
<accession>A0A0L1IRZ0</accession>
<dbReference type="InterPro" id="IPR029063">
    <property type="entry name" value="SAM-dependent_MTases_sf"/>
</dbReference>
<dbReference type="CDD" id="cd02440">
    <property type="entry name" value="AdoMet_MTases"/>
    <property type="match status" value="1"/>
</dbReference>